<organism evidence="1 2">
    <name type="scientific">Lepeophtheirus salmonis</name>
    <name type="common">Salmon louse</name>
    <name type="synonym">Caligus salmonis</name>
    <dbReference type="NCBI Taxonomy" id="72036"/>
    <lineage>
        <taxon>Eukaryota</taxon>
        <taxon>Metazoa</taxon>
        <taxon>Ecdysozoa</taxon>
        <taxon>Arthropoda</taxon>
        <taxon>Crustacea</taxon>
        <taxon>Multicrustacea</taxon>
        <taxon>Hexanauplia</taxon>
        <taxon>Copepoda</taxon>
        <taxon>Siphonostomatoida</taxon>
        <taxon>Caligidae</taxon>
        <taxon>Lepeophtheirus</taxon>
    </lineage>
</organism>
<dbReference type="OrthoDB" id="6745242at2759"/>
<dbReference type="InterPro" id="IPR036397">
    <property type="entry name" value="RNaseH_sf"/>
</dbReference>
<dbReference type="EMBL" id="HG994593">
    <property type="protein sequence ID" value="CAF2844262.1"/>
    <property type="molecule type" value="Genomic_DNA"/>
</dbReference>
<sequence>MMKSIARCTSWWCNVDNDIKNLVNACNICQANNVPSPPAKYVSSSPACPWERLHVDSLQFKGKDFLIFADAGSKWIEAEAMSNTSTSHTLQKLLYCFSKCSFPKWLHFDTRPQFENNIIKSKIQGERAVRILKDMKKMNPGIFVDELLFTYHSSPLSCEKSPAELLFSQYIRTCLDGLLPKKATE</sequence>
<reference evidence="1" key="1">
    <citation type="submission" date="2021-02" db="EMBL/GenBank/DDBJ databases">
        <authorList>
            <person name="Bekaert M."/>
        </authorList>
    </citation>
    <scope>NUCLEOTIDE SEQUENCE</scope>
    <source>
        <strain evidence="1">IoA-00</strain>
    </source>
</reference>
<dbReference type="InterPro" id="IPR050951">
    <property type="entry name" value="Retrovirus_Pol_polyprotein"/>
</dbReference>
<dbReference type="PANTHER" id="PTHR37984">
    <property type="entry name" value="PROTEIN CBG26694"/>
    <property type="match status" value="1"/>
</dbReference>
<evidence type="ECO:0000313" key="2">
    <source>
        <dbReference type="Proteomes" id="UP000675881"/>
    </source>
</evidence>
<accession>A0A7R8H498</accession>
<evidence type="ECO:0000313" key="1">
    <source>
        <dbReference type="EMBL" id="CAF2844262.1"/>
    </source>
</evidence>
<dbReference type="Proteomes" id="UP000675881">
    <property type="component" value="Chromosome 14"/>
</dbReference>
<name>A0A7R8H498_LEPSM</name>
<keyword evidence="2" id="KW-1185">Reference proteome</keyword>
<gene>
    <name evidence="1" type="ORF">LSAA_5729</name>
</gene>
<dbReference type="Gene3D" id="3.30.420.10">
    <property type="entry name" value="Ribonuclease H-like superfamily/Ribonuclease H"/>
    <property type="match status" value="1"/>
</dbReference>
<dbReference type="SUPFAM" id="SSF53098">
    <property type="entry name" value="Ribonuclease H-like"/>
    <property type="match status" value="1"/>
</dbReference>
<protein>
    <submittedName>
        <fullName evidence="1">(salmon louse) hypothetical protein</fullName>
    </submittedName>
</protein>
<dbReference type="InterPro" id="IPR012337">
    <property type="entry name" value="RNaseH-like_sf"/>
</dbReference>
<dbReference type="PANTHER" id="PTHR37984:SF5">
    <property type="entry name" value="PROTEIN NYNRIN-LIKE"/>
    <property type="match status" value="1"/>
</dbReference>
<dbReference type="AlphaFoldDB" id="A0A7R8H498"/>
<proteinExistence type="predicted"/>
<dbReference type="GO" id="GO:0003676">
    <property type="term" value="F:nucleic acid binding"/>
    <property type="evidence" value="ECO:0007669"/>
    <property type="project" value="InterPro"/>
</dbReference>